<dbReference type="Gene3D" id="1.10.260.40">
    <property type="entry name" value="lambda repressor-like DNA-binding domains"/>
    <property type="match status" value="1"/>
</dbReference>
<reference evidence="2" key="1">
    <citation type="submission" date="2007-11" db="EMBL/GenBank/DDBJ databases">
        <authorList>
            <person name="Fulton L."/>
            <person name="Clifton S."/>
            <person name="Fulton B."/>
            <person name="Xu J."/>
            <person name="Minx P."/>
            <person name="Pepin K.H."/>
            <person name="Johnson M."/>
            <person name="Thiruvilangam P."/>
            <person name="Bhonagiri V."/>
            <person name="Nash W.E."/>
            <person name="Mardis E.R."/>
            <person name="Wilson R.K."/>
        </authorList>
    </citation>
    <scope>NUCLEOTIDE SEQUENCE [LARGE SCALE GENOMIC DNA]</scope>
    <source>
        <strain evidence="2">DSM 1402</strain>
    </source>
</reference>
<dbReference type="eggNOG" id="COG1396">
    <property type="taxonomic scope" value="Bacteria"/>
</dbReference>
<name>B0N4U5_9FIRM</name>
<gene>
    <name evidence="2" type="ORF">CLORAM_01646</name>
</gene>
<dbReference type="HOGENOM" id="CLU_121342_0_0_9"/>
<dbReference type="AlphaFoldDB" id="B0N4U5"/>
<dbReference type="Proteomes" id="UP000005798">
    <property type="component" value="Unassembled WGS sequence"/>
</dbReference>
<reference evidence="2" key="2">
    <citation type="submission" date="2014-06" db="EMBL/GenBank/DDBJ databases">
        <title>Draft genome sequence of Clostridium ramosum(DSM 1402).</title>
        <authorList>
            <person name="Sudarsanam P."/>
            <person name="Ley R."/>
            <person name="Guruge J."/>
            <person name="Turnbaugh P.J."/>
            <person name="Mahowald M."/>
            <person name="Liep D."/>
            <person name="Gordon J."/>
        </authorList>
    </citation>
    <scope>NUCLEOTIDE SEQUENCE</scope>
    <source>
        <strain evidence="2">DSM 1402</strain>
    </source>
</reference>
<keyword evidence="3" id="KW-1185">Reference proteome</keyword>
<dbReference type="RefSeq" id="WP_003537168.1">
    <property type="nucleotide sequence ID" value="NZ_CAXUJL010000004.1"/>
</dbReference>
<dbReference type="SMART" id="SM00530">
    <property type="entry name" value="HTH_XRE"/>
    <property type="match status" value="1"/>
</dbReference>
<dbReference type="GO" id="GO:0003677">
    <property type="term" value="F:DNA binding"/>
    <property type="evidence" value="ECO:0007669"/>
    <property type="project" value="UniProtKB-KW"/>
</dbReference>
<dbReference type="SUPFAM" id="SSF47413">
    <property type="entry name" value="lambda repressor-like DNA-binding domains"/>
    <property type="match status" value="1"/>
</dbReference>
<dbReference type="InterPro" id="IPR050807">
    <property type="entry name" value="TransReg_Diox_bact_type"/>
</dbReference>
<dbReference type="GO" id="GO:0003700">
    <property type="term" value="F:DNA-binding transcription factor activity"/>
    <property type="evidence" value="ECO:0007669"/>
    <property type="project" value="TreeGrafter"/>
</dbReference>
<dbReference type="PROSITE" id="PS50943">
    <property type="entry name" value="HTH_CROC1"/>
    <property type="match status" value="1"/>
</dbReference>
<comment type="caution">
    <text evidence="2">The sequence shown here is derived from an EMBL/GenBank/DDBJ whole genome shotgun (WGS) entry which is preliminary data.</text>
</comment>
<dbReference type="EMBL" id="ABFX02000005">
    <property type="protein sequence ID" value="EDS18697.1"/>
    <property type="molecule type" value="Genomic_DNA"/>
</dbReference>
<accession>B0N4U5</accession>
<evidence type="ECO:0000313" key="3">
    <source>
        <dbReference type="Proteomes" id="UP000005798"/>
    </source>
</evidence>
<keyword evidence="1 2" id="KW-0238">DNA-binding</keyword>
<dbReference type="CDD" id="cd00093">
    <property type="entry name" value="HTH_XRE"/>
    <property type="match status" value="1"/>
</dbReference>
<organism evidence="2 3">
    <name type="scientific">Thomasclavelia ramosa DSM 1402</name>
    <dbReference type="NCBI Taxonomy" id="445974"/>
    <lineage>
        <taxon>Bacteria</taxon>
        <taxon>Bacillati</taxon>
        <taxon>Bacillota</taxon>
        <taxon>Erysipelotrichia</taxon>
        <taxon>Erysipelotrichales</taxon>
        <taxon>Coprobacillaceae</taxon>
        <taxon>Thomasclavelia</taxon>
    </lineage>
</organism>
<protein>
    <submittedName>
        <fullName evidence="2">DNA-binding helix-turn-helix protein</fullName>
    </submittedName>
</protein>
<evidence type="ECO:0000256" key="1">
    <source>
        <dbReference type="ARBA" id="ARBA00023125"/>
    </source>
</evidence>
<evidence type="ECO:0000313" key="2">
    <source>
        <dbReference type="EMBL" id="EDS18697.1"/>
    </source>
</evidence>
<dbReference type="GO" id="GO:0005829">
    <property type="term" value="C:cytosol"/>
    <property type="evidence" value="ECO:0007669"/>
    <property type="project" value="TreeGrafter"/>
</dbReference>
<sequence length="156" mass="18610">MTTGDKIKKIRNYRGLTQKQLGELSGIHEVAIRKYELNKVMPKQEQLLKIANALNVPLNTFYEYHIDEKPDILPLLFAIDEKFPLKIQRKGTKYTLEFDDDDLNRFLHNWMSLKEMLTEGFETHQNYELWKLLCPFNEKTYIDVEDTRNENISNRD</sequence>
<dbReference type="InterPro" id="IPR001387">
    <property type="entry name" value="Cro/C1-type_HTH"/>
</dbReference>
<dbReference type="PANTHER" id="PTHR46797:SF1">
    <property type="entry name" value="METHYLPHOSPHONATE SYNTHASE"/>
    <property type="match status" value="1"/>
</dbReference>
<proteinExistence type="predicted"/>
<dbReference type="PANTHER" id="PTHR46797">
    <property type="entry name" value="HTH-TYPE TRANSCRIPTIONAL REGULATOR"/>
    <property type="match status" value="1"/>
</dbReference>
<dbReference type="Pfam" id="PF01381">
    <property type="entry name" value="HTH_3"/>
    <property type="match status" value="1"/>
</dbReference>
<dbReference type="InterPro" id="IPR010982">
    <property type="entry name" value="Lambda_DNA-bd_dom_sf"/>
</dbReference>